<keyword evidence="1" id="KW-0238">DNA-binding</keyword>
<dbReference type="CDD" id="cd04788">
    <property type="entry name" value="HTH_NolA-AlbR"/>
    <property type="match status" value="1"/>
</dbReference>
<dbReference type="InterPro" id="IPR009061">
    <property type="entry name" value="DNA-bd_dom_put_sf"/>
</dbReference>
<comment type="caution">
    <text evidence="3">The sequence shown here is derived from an EMBL/GenBank/DDBJ whole genome shotgun (WGS) entry which is preliminary data.</text>
</comment>
<sequence>MIIKRKWKVGELARQTGLTVRTLHHYDQIGLFSSSDVTESGHRIYIEADITKLQQILSLKQLGFTLEEIKETIDNPNFNPIGVIKFQLETVKKQIGVQEQLYSRLEGMYELLSNQQEVQPEQFIKLIEVINMSEKYFTQEQLKKMKKQTEHFSSEEKKEIEKQWSELIANIRTELEKKTPANHPGIIKLAKRWQELTNKFTGGDPEIIKAAERFHAENPNNPLLYGVDGELYKYIQKAMSHI</sequence>
<dbReference type="InterPro" id="IPR012925">
    <property type="entry name" value="TipAS_dom"/>
</dbReference>
<dbReference type="SMART" id="SM00422">
    <property type="entry name" value="HTH_MERR"/>
    <property type="match status" value="1"/>
</dbReference>
<dbReference type="SUPFAM" id="SSF46955">
    <property type="entry name" value="Putative DNA-binding domain"/>
    <property type="match status" value="1"/>
</dbReference>
<dbReference type="Proteomes" id="UP001523262">
    <property type="component" value="Unassembled WGS sequence"/>
</dbReference>
<keyword evidence="4" id="KW-1185">Reference proteome</keyword>
<dbReference type="InterPro" id="IPR000551">
    <property type="entry name" value="MerR-type_HTH_dom"/>
</dbReference>
<gene>
    <name evidence="3" type="ORF">NDK43_23060</name>
</gene>
<proteinExistence type="predicted"/>
<dbReference type="PANTHER" id="PTHR30204:SF90">
    <property type="entry name" value="HTH-TYPE TRANSCRIPTIONAL ACTIVATOR MTA"/>
    <property type="match status" value="1"/>
</dbReference>
<feature type="domain" description="HTH merR-type" evidence="2">
    <location>
        <begin position="6"/>
        <end position="75"/>
    </location>
</feature>
<evidence type="ECO:0000256" key="1">
    <source>
        <dbReference type="ARBA" id="ARBA00023125"/>
    </source>
</evidence>
<organism evidence="3 4">
    <name type="scientific">Neobacillus pocheonensis</name>
    <dbReference type="NCBI Taxonomy" id="363869"/>
    <lineage>
        <taxon>Bacteria</taxon>
        <taxon>Bacillati</taxon>
        <taxon>Bacillota</taxon>
        <taxon>Bacilli</taxon>
        <taxon>Bacillales</taxon>
        <taxon>Bacillaceae</taxon>
        <taxon>Neobacillus</taxon>
    </lineage>
</organism>
<dbReference type="Gene3D" id="1.10.1660.10">
    <property type="match status" value="1"/>
</dbReference>
<dbReference type="PROSITE" id="PS50937">
    <property type="entry name" value="HTH_MERR_2"/>
    <property type="match status" value="1"/>
</dbReference>
<dbReference type="EMBL" id="JAMQCR010000002">
    <property type="protein sequence ID" value="MCM2534695.1"/>
    <property type="molecule type" value="Genomic_DNA"/>
</dbReference>
<protein>
    <submittedName>
        <fullName evidence="3">MerR family transcriptional regulator</fullName>
    </submittedName>
</protein>
<dbReference type="Pfam" id="PF07739">
    <property type="entry name" value="TipAS"/>
    <property type="match status" value="1"/>
</dbReference>
<name>A0ABT0WF67_9BACI</name>
<evidence type="ECO:0000259" key="2">
    <source>
        <dbReference type="PROSITE" id="PS50937"/>
    </source>
</evidence>
<accession>A0ABT0WF67</accession>
<evidence type="ECO:0000313" key="4">
    <source>
        <dbReference type="Proteomes" id="UP001523262"/>
    </source>
</evidence>
<dbReference type="PROSITE" id="PS00552">
    <property type="entry name" value="HTH_MERR_1"/>
    <property type="match status" value="1"/>
</dbReference>
<dbReference type="PANTHER" id="PTHR30204">
    <property type="entry name" value="REDOX-CYCLING DRUG-SENSING TRANSCRIPTIONAL ACTIVATOR SOXR"/>
    <property type="match status" value="1"/>
</dbReference>
<dbReference type="Pfam" id="PF13411">
    <property type="entry name" value="MerR_1"/>
    <property type="match status" value="1"/>
</dbReference>
<dbReference type="InterPro" id="IPR047057">
    <property type="entry name" value="MerR_fam"/>
</dbReference>
<dbReference type="PRINTS" id="PR00040">
    <property type="entry name" value="HTHMERR"/>
</dbReference>
<reference evidence="3 4" key="1">
    <citation type="submission" date="2022-06" db="EMBL/GenBank/DDBJ databases">
        <authorList>
            <person name="Jeon C.O."/>
        </authorList>
    </citation>
    <scope>NUCLEOTIDE SEQUENCE [LARGE SCALE GENOMIC DNA]</scope>
    <source>
        <strain evidence="3 4">KCTC 13943</strain>
    </source>
</reference>
<evidence type="ECO:0000313" key="3">
    <source>
        <dbReference type="EMBL" id="MCM2534695.1"/>
    </source>
</evidence>